<protein>
    <recommendedName>
        <fullName evidence="2">RAP domain-containing protein</fullName>
    </recommendedName>
</protein>
<evidence type="ECO:0000259" key="2">
    <source>
        <dbReference type="PROSITE" id="PS51286"/>
    </source>
</evidence>
<evidence type="ECO:0000256" key="1">
    <source>
        <dbReference type="SAM" id="MobiDB-lite"/>
    </source>
</evidence>
<dbReference type="OMA" id="HYKSAYK"/>
<dbReference type="GeneID" id="25271133"/>
<feature type="region of interest" description="Disordered" evidence="1">
    <location>
        <begin position="332"/>
        <end position="353"/>
    </location>
</feature>
<dbReference type="RefSeq" id="XP_013247934.1">
    <property type="nucleotide sequence ID" value="XM_013392480.1"/>
</dbReference>
<dbReference type="InterPro" id="IPR013584">
    <property type="entry name" value="RAP"/>
</dbReference>
<evidence type="ECO:0000313" key="4">
    <source>
        <dbReference type="Proteomes" id="UP000018050"/>
    </source>
</evidence>
<keyword evidence="4" id="KW-1185">Reference proteome</keyword>
<evidence type="ECO:0000313" key="3">
    <source>
        <dbReference type="EMBL" id="CDI82810.1"/>
    </source>
</evidence>
<dbReference type="PROSITE" id="PS51286">
    <property type="entry name" value="RAP"/>
    <property type="match status" value="1"/>
</dbReference>
<feature type="domain" description="RAP" evidence="2">
    <location>
        <begin position="248"/>
        <end position="306"/>
    </location>
</feature>
<dbReference type="AlphaFoldDB" id="U6GRJ8"/>
<sequence length="360" mass="40455">MQVLAGVRQYWLPQKVSLHADTAEMSPAYLTAAVQKAATLRKHDAALWFNFSRRAQQVADSFTPQQLGYLFYGFGKARFLDPPLYSCLLRYAVASLEDFASHALMAVPWALSRVSIREVSALTQVGQEAVLKAPQMRPGDLIKIAVGLAKLGACPPSLRERLSAVLLPALKEASALEFRGCMHPLAVIGVYTQPLQTFVMERFSKIFICARPPHLEKALQTAVSIRVLQPETWGCFWIDIGEAADRRRCIFVDGPAAFYTNSTQYTEAVKLQHRVLSDLGWEVRRVLWFEWVGLEGKQQKIEFLRELRAAPALPSFLPDPLPALTPEEVQQRLQQVKQRQQQEQEEAAALDRGSLVELDL</sequence>
<proteinExistence type="predicted"/>
<gene>
    <name evidence="3" type="ORF">EAH_00030630</name>
</gene>
<reference evidence="3" key="1">
    <citation type="submission" date="2013-10" db="EMBL/GenBank/DDBJ databases">
        <title>Genomic analysis of the causative agents of coccidiosis in chickens.</title>
        <authorList>
            <person name="Reid A.J."/>
            <person name="Blake D."/>
            <person name="Billington K."/>
            <person name="Browne H."/>
            <person name="Dunn M."/>
            <person name="Hung S."/>
            <person name="Kawahara F."/>
            <person name="Miranda-Saavedra D."/>
            <person name="Mourier T."/>
            <person name="Nagra H."/>
            <person name="Otto T.D."/>
            <person name="Rawlings N."/>
            <person name="Sanchez A."/>
            <person name="Sanders M."/>
            <person name="Subramaniam C."/>
            <person name="Tay Y."/>
            <person name="Dear P."/>
            <person name="Doerig C."/>
            <person name="Gruber A."/>
            <person name="Parkinson J."/>
            <person name="Shirley M."/>
            <person name="Wan K.L."/>
            <person name="Berriman M."/>
            <person name="Tomley F."/>
            <person name="Pain A."/>
        </authorList>
    </citation>
    <scope>NUCLEOTIDE SEQUENCE</scope>
    <source>
        <strain evidence="3">Houghton</strain>
    </source>
</reference>
<dbReference type="OrthoDB" id="1608002at2759"/>
<dbReference type="EMBL" id="HG672771">
    <property type="protein sequence ID" value="CDI82810.1"/>
    <property type="molecule type" value="Genomic_DNA"/>
</dbReference>
<accession>U6GRJ8</accession>
<dbReference type="Proteomes" id="UP000018050">
    <property type="component" value="Unassembled WGS sequence"/>
</dbReference>
<organism evidence="3 4">
    <name type="scientific">Eimeria acervulina</name>
    <name type="common">Coccidian parasite</name>
    <dbReference type="NCBI Taxonomy" id="5801"/>
    <lineage>
        <taxon>Eukaryota</taxon>
        <taxon>Sar</taxon>
        <taxon>Alveolata</taxon>
        <taxon>Apicomplexa</taxon>
        <taxon>Conoidasida</taxon>
        <taxon>Coccidia</taxon>
        <taxon>Eucoccidiorida</taxon>
        <taxon>Eimeriorina</taxon>
        <taxon>Eimeriidae</taxon>
        <taxon>Eimeria</taxon>
    </lineage>
</organism>
<feature type="compositionally biased region" description="Low complexity" evidence="1">
    <location>
        <begin position="332"/>
        <end position="341"/>
    </location>
</feature>
<dbReference type="Pfam" id="PF08373">
    <property type="entry name" value="RAP"/>
    <property type="match status" value="1"/>
</dbReference>
<dbReference type="VEuPathDB" id="ToxoDB:EAH_00030630"/>
<name>U6GRJ8_EIMAC</name>
<reference evidence="3" key="2">
    <citation type="submission" date="2013-10" db="EMBL/GenBank/DDBJ databases">
        <authorList>
            <person name="Aslett M."/>
        </authorList>
    </citation>
    <scope>NUCLEOTIDE SEQUENCE</scope>
    <source>
        <strain evidence="3">Houghton</strain>
    </source>
</reference>
<dbReference type="SMART" id="SM00952">
    <property type="entry name" value="RAP"/>
    <property type="match status" value="1"/>
</dbReference>